<feature type="region of interest" description="Disordered" evidence="1">
    <location>
        <begin position="123"/>
        <end position="146"/>
    </location>
</feature>
<sequence>MPQPRGNLSEGLHIASILHDKGAGTYVPGTARCSSSCADIVFGGAHRPMRGRSGCINPRSGAAPACSRRHAPPPSTAQYTTSEIIGILNQFETPPFVYEKMFSTGDNHYFPEADKATLNLGAEKDGASSRAGDEIPPSCSRFGATR</sequence>
<reference evidence="3" key="1">
    <citation type="journal article" date="2019" name="Int. J. Syst. Evol. Microbiol.">
        <title>The Global Catalogue of Microorganisms (GCM) 10K type strain sequencing project: providing services to taxonomists for standard genome sequencing and annotation.</title>
        <authorList>
            <consortium name="The Broad Institute Genomics Platform"/>
            <consortium name="The Broad Institute Genome Sequencing Center for Infectious Disease"/>
            <person name="Wu L."/>
            <person name="Ma J."/>
        </authorList>
    </citation>
    <scope>NUCLEOTIDE SEQUENCE [LARGE SCALE GENOMIC DNA]</scope>
    <source>
        <strain evidence="3">CCUG 55131</strain>
    </source>
</reference>
<proteinExistence type="predicted"/>
<organism evidence="2 3">
    <name type="scientific">Rhodobacter lacus</name>
    <dbReference type="NCBI Taxonomy" id="1641972"/>
    <lineage>
        <taxon>Bacteria</taxon>
        <taxon>Pseudomonadati</taxon>
        <taxon>Pseudomonadota</taxon>
        <taxon>Alphaproteobacteria</taxon>
        <taxon>Rhodobacterales</taxon>
        <taxon>Rhodobacter group</taxon>
        <taxon>Rhodobacter</taxon>
    </lineage>
</organism>
<gene>
    <name evidence="2" type="ORF">ACFSM0_03450</name>
</gene>
<evidence type="ECO:0000256" key="1">
    <source>
        <dbReference type="SAM" id="MobiDB-lite"/>
    </source>
</evidence>
<feature type="region of interest" description="Disordered" evidence="1">
    <location>
        <begin position="51"/>
        <end position="78"/>
    </location>
</feature>
<name>A0ABW5A6C3_9RHOB</name>
<comment type="caution">
    <text evidence="2">The sequence shown here is derived from an EMBL/GenBank/DDBJ whole genome shotgun (WGS) entry which is preliminary data.</text>
</comment>
<feature type="compositionally biased region" description="Basic and acidic residues" evidence="1">
    <location>
        <begin position="123"/>
        <end position="133"/>
    </location>
</feature>
<dbReference type="EMBL" id="JBHUIX010000004">
    <property type="protein sequence ID" value="MFD2173141.1"/>
    <property type="molecule type" value="Genomic_DNA"/>
</dbReference>
<keyword evidence="3" id="KW-1185">Reference proteome</keyword>
<dbReference type="Proteomes" id="UP001597413">
    <property type="component" value="Unassembled WGS sequence"/>
</dbReference>
<evidence type="ECO:0000313" key="3">
    <source>
        <dbReference type="Proteomes" id="UP001597413"/>
    </source>
</evidence>
<evidence type="ECO:0000313" key="2">
    <source>
        <dbReference type="EMBL" id="MFD2173141.1"/>
    </source>
</evidence>
<accession>A0ABW5A6C3</accession>
<dbReference type="RefSeq" id="WP_377387204.1">
    <property type="nucleotide sequence ID" value="NZ_JBHUIX010000004.1"/>
</dbReference>
<protein>
    <submittedName>
        <fullName evidence="2">Uncharacterized protein</fullName>
    </submittedName>
</protein>